<dbReference type="Pfam" id="PF03360">
    <property type="entry name" value="Glyco_transf_43"/>
    <property type="match status" value="1"/>
</dbReference>
<evidence type="ECO:0000256" key="16">
    <source>
        <dbReference type="PIRSR" id="PIRSR605027-1"/>
    </source>
</evidence>
<dbReference type="GO" id="GO:0050650">
    <property type="term" value="P:chondroitin sulfate proteoglycan biosynthetic process"/>
    <property type="evidence" value="ECO:0007669"/>
    <property type="project" value="TreeGrafter"/>
</dbReference>
<evidence type="ECO:0000256" key="7">
    <source>
        <dbReference type="ARBA" id="ARBA00022692"/>
    </source>
</evidence>
<protein>
    <recommendedName>
        <fullName evidence="5 20">Galactosylgalactosylxylosylprotein 3-beta-glucuronosyltransferase</fullName>
        <ecNumber evidence="5 20">2.4.1.135</ecNumber>
    </recommendedName>
</protein>
<dbReference type="GO" id="GO:0015018">
    <property type="term" value="F:galactosylgalactosylxylosylprotein 3-beta-glucuronosyltransferase activity"/>
    <property type="evidence" value="ECO:0007669"/>
    <property type="project" value="UniProtKB-UniRule"/>
</dbReference>
<dbReference type="CDD" id="cd00218">
    <property type="entry name" value="GlcAT-I"/>
    <property type="match status" value="1"/>
</dbReference>
<keyword evidence="10 20" id="KW-1133">Transmembrane helix</keyword>
<evidence type="ECO:0000256" key="5">
    <source>
        <dbReference type="ARBA" id="ARBA00012641"/>
    </source>
</evidence>
<comment type="pathway">
    <text evidence="3 20">Protein modification; protein glycosylation.</text>
</comment>
<dbReference type="GO" id="GO:0046872">
    <property type="term" value="F:metal ion binding"/>
    <property type="evidence" value="ECO:0007669"/>
    <property type="project" value="UniProtKB-KW"/>
</dbReference>
<evidence type="ECO:0000256" key="2">
    <source>
        <dbReference type="ARBA" id="ARBA00004323"/>
    </source>
</evidence>
<keyword evidence="13 19" id="KW-0325">Glycoprotein</keyword>
<sequence>MKKVEAINFLYVLVLSTTVFLIFTYKELTETKSPGGRMRLLWNWRSVQESYHLAVYPCIESFRVRAHLPVIYVVTPTYPRPTQIPELVRLAQTLMTVPNLFWIVAEDAPILNPRVASYLDGTGICHAYLAAPMPESYRGELKTPRGVSNRRAGMDWIRKHVTEGVMYFADDDNTYHLDVFEEMRWTKKVSMWPVGLVTHLGVSSPVVIDGRVIGFYDGWIEGRKFPVDMAGFAVGIPFFLSKVDAEMPYRAGFEEDGFLRSLEISVDDVEPKADNCTKIYVWHTRTQKATPAPKIATNITHFTDSNLSALEKELFLETSESAFH</sequence>
<evidence type="ECO:0000256" key="12">
    <source>
        <dbReference type="ARBA" id="ARBA00023136"/>
    </source>
</evidence>
<evidence type="ECO:0000313" key="21">
    <source>
        <dbReference type="EMBL" id="CAD7251101.1"/>
    </source>
</evidence>
<comment type="cofactor">
    <cofactor evidence="1 18 20">
        <name>Mn(2+)</name>
        <dbReference type="ChEBI" id="CHEBI:29035"/>
    </cofactor>
</comment>
<organism evidence="21">
    <name type="scientific">Darwinula stevensoni</name>
    <dbReference type="NCBI Taxonomy" id="69355"/>
    <lineage>
        <taxon>Eukaryota</taxon>
        <taxon>Metazoa</taxon>
        <taxon>Ecdysozoa</taxon>
        <taxon>Arthropoda</taxon>
        <taxon>Crustacea</taxon>
        <taxon>Oligostraca</taxon>
        <taxon>Ostracoda</taxon>
        <taxon>Podocopa</taxon>
        <taxon>Podocopida</taxon>
        <taxon>Darwinulocopina</taxon>
        <taxon>Darwinuloidea</taxon>
        <taxon>Darwinulidae</taxon>
        <taxon>Darwinula</taxon>
    </lineage>
</organism>
<dbReference type="PANTHER" id="PTHR10896">
    <property type="entry name" value="GALACTOSYLGALACTOSYLXYLOSYLPROTEIN 3-BETA-GLUCURONOSYLTRANSFERASE BETA-1,3-GLUCURONYLTRANSFERASE"/>
    <property type="match status" value="1"/>
</dbReference>
<comment type="subcellular location">
    <subcellularLocation>
        <location evidence="2 20">Golgi apparatus membrane</location>
        <topology evidence="2 20">Single-pass type II membrane protein</topology>
    </subcellularLocation>
</comment>
<dbReference type="GO" id="GO:0005975">
    <property type="term" value="P:carbohydrate metabolic process"/>
    <property type="evidence" value="ECO:0007669"/>
    <property type="project" value="TreeGrafter"/>
</dbReference>
<feature type="binding site" evidence="17">
    <location>
        <position position="145"/>
    </location>
    <ligand>
        <name>UDP-alpha-D-glucuronate</name>
        <dbReference type="ChEBI" id="CHEBI:58052"/>
    </ligand>
</feature>
<dbReference type="EMBL" id="LR902797">
    <property type="protein sequence ID" value="CAD7251101.1"/>
    <property type="molecule type" value="Genomic_DNA"/>
</dbReference>
<evidence type="ECO:0000313" key="22">
    <source>
        <dbReference type="Proteomes" id="UP000677054"/>
    </source>
</evidence>
<dbReference type="UniPathway" id="UPA00378"/>
<feature type="binding site" evidence="17">
    <location>
        <position position="150"/>
    </location>
    <ligand>
        <name>UDP-alpha-D-glucuronate</name>
        <dbReference type="ChEBI" id="CHEBI:58052"/>
    </ligand>
</feature>
<evidence type="ECO:0000256" key="13">
    <source>
        <dbReference type="ARBA" id="ARBA00023180"/>
    </source>
</evidence>
<evidence type="ECO:0000256" key="20">
    <source>
        <dbReference type="RuleBase" id="RU363127"/>
    </source>
</evidence>
<evidence type="ECO:0000256" key="19">
    <source>
        <dbReference type="PIRSR" id="PIRSR605027-6"/>
    </source>
</evidence>
<feature type="binding site" evidence="17">
    <location>
        <begin position="283"/>
        <end position="285"/>
    </location>
    <ligand>
        <name>UDP-alpha-D-glucuronate</name>
        <dbReference type="ChEBI" id="CHEBI:58052"/>
    </ligand>
</feature>
<feature type="transmembrane region" description="Helical" evidence="20">
    <location>
        <begin position="6"/>
        <end position="25"/>
    </location>
</feature>
<reference evidence="21" key="1">
    <citation type="submission" date="2020-11" db="EMBL/GenBank/DDBJ databases">
        <authorList>
            <person name="Tran Van P."/>
        </authorList>
    </citation>
    <scope>NUCLEOTIDE SEQUENCE</scope>
</reference>
<evidence type="ECO:0000256" key="11">
    <source>
        <dbReference type="ARBA" id="ARBA00023034"/>
    </source>
</evidence>
<evidence type="ECO:0000256" key="15">
    <source>
        <dbReference type="ARBA" id="ARBA00047979"/>
    </source>
</evidence>
<dbReference type="Proteomes" id="UP000677054">
    <property type="component" value="Unassembled WGS sequence"/>
</dbReference>
<feature type="binding site" evidence="17">
    <location>
        <begin position="170"/>
        <end position="172"/>
    </location>
    <ligand>
        <name>UDP-alpha-D-glucuronate</name>
        <dbReference type="ChEBI" id="CHEBI:58052"/>
    </ligand>
</feature>
<feature type="active site" description="Proton donor/acceptor" evidence="16">
    <location>
        <position position="255"/>
    </location>
</feature>
<evidence type="ECO:0000256" key="3">
    <source>
        <dbReference type="ARBA" id="ARBA00004922"/>
    </source>
</evidence>
<feature type="binding site" evidence="17">
    <location>
        <begin position="76"/>
        <end position="78"/>
    </location>
    <ligand>
        <name>UDP-alpha-D-glucuronate</name>
        <dbReference type="ChEBI" id="CHEBI:58052"/>
    </ligand>
</feature>
<evidence type="ECO:0000256" key="6">
    <source>
        <dbReference type="ARBA" id="ARBA00022679"/>
    </source>
</evidence>
<evidence type="ECO:0000256" key="10">
    <source>
        <dbReference type="ARBA" id="ARBA00022989"/>
    </source>
</evidence>
<comment type="similarity">
    <text evidence="4 20">Belongs to the glycosyltransferase 43 family.</text>
</comment>
<evidence type="ECO:0000256" key="18">
    <source>
        <dbReference type="PIRSR" id="PIRSR605027-3"/>
    </source>
</evidence>
<proteinExistence type="inferred from homology"/>
<dbReference type="Gene3D" id="3.90.550.10">
    <property type="entry name" value="Spore Coat Polysaccharide Biosynthesis Protein SpsA, Chain A"/>
    <property type="match status" value="1"/>
</dbReference>
<keyword evidence="12 20" id="KW-0472">Membrane</keyword>
<keyword evidence="9 20" id="KW-0735">Signal-anchor</keyword>
<keyword evidence="14 18" id="KW-0464">Manganese</keyword>
<dbReference type="AlphaFoldDB" id="A0A7R9FQG6"/>
<dbReference type="InterPro" id="IPR029044">
    <property type="entry name" value="Nucleotide-diphossugar_trans"/>
</dbReference>
<gene>
    <name evidence="21" type="ORF">DSTB1V02_LOCUS10868</name>
</gene>
<dbReference type="GO" id="GO:0000139">
    <property type="term" value="C:Golgi membrane"/>
    <property type="evidence" value="ECO:0007669"/>
    <property type="project" value="UniProtKB-SubCell"/>
</dbReference>
<dbReference type="InterPro" id="IPR005027">
    <property type="entry name" value="Glyco_trans_43"/>
</dbReference>
<accession>A0A7R9FQG6</accession>
<feature type="binding site" evidence="17">
    <location>
        <position position="107"/>
    </location>
    <ligand>
        <name>UDP-alpha-D-glucuronate</name>
        <dbReference type="ChEBI" id="CHEBI:58052"/>
    </ligand>
</feature>
<dbReference type="EC" id="2.4.1.135" evidence="5 20"/>
<keyword evidence="22" id="KW-1185">Reference proteome</keyword>
<dbReference type="FunFam" id="3.90.550.10:FF:000044">
    <property type="entry name" value="Galactosylgalactosylxylosylprotein 3-beta-glucuronosyltransferase"/>
    <property type="match status" value="1"/>
</dbReference>
<evidence type="ECO:0000256" key="17">
    <source>
        <dbReference type="PIRSR" id="PIRSR605027-2"/>
    </source>
</evidence>
<dbReference type="OrthoDB" id="675023at2759"/>
<evidence type="ECO:0000256" key="14">
    <source>
        <dbReference type="ARBA" id="ARBA00023211"/>
    </source>
</evidence>
<feature type="binding site" evidence="18">
    <location>
        <position position="172"/>
    </location>
    <ligand>
        <name>Mn(2+)</name>
        <dbReference type="ChEBI" id="CHEBI:29035"/>
    </ligand>
</feature>
<feature type="glycosylation site" description="N-linked (GlcNAc...) asparagine" evidence="19">
    <location>
        <position position="275"/>
    </location>
</feature>
<comment type="catalytic activity">
    <reaction evidence="15 20">
        <text>3-O-(beta-D-galactosyl-(1-&gt;3)-beta-D-galactosyl-(1-&gt;4)-beta-D-xylosyl)-L-seryl-[protein] + UDP-alpha-D-glucuronate = 3-O-(beta-D-GlcA-(1-&gt;3)-beta-D-Gal-(1-&gt;3)-beta-D-Gal-(1-&gt;4)-beta-D-Xyl)-L-seryl-[protein] + UDP + H(+)</text>
        <dbReference type="Rhea" id="RHEA:24168"/>
        <dbReference type="Rhea" id="RHEA-COMP:12571"/>
        <dbReference type="Rhea" id="RHEA-COMP:12573"/>
        <dbReference type="ChEBI" id="CHEBI:15378"/>
        <dbReference type="ChEBI" id="CHEBI:58052"/>
        <dbReference type="ChEBI" id="CHEBI:58223"/>
        <dbReference type="ChEBI" id="CHEBI:132090"/>
        <dbReference type="ChEBI" id="CHEBI:132093"/>
        <dbReference type="EC" id="2.4.1.135"/>
    </reaction>
</comment>
<evidence type="ECO:0000256" key="8">
    <source>
        <dbReference type="ARBA" id="ARBA00022723"/>
    </source>
</evidence>
<dbReference type="EMBL" id="CAJPEV010003280">
    <property type="protein sequence ID" value="CAG0899398.1"/>
    <property type="molecule type" value="Genomic_DNA"/>
</dbReference>
<keyword evidence="7 20" id="KW-0812">Transmembrane</keyword>
<dbReference type="SUPFAM" id="SSF53448">
    <property type="entry name" value="Nucleotide-diphospho-sugar transferases"/>
    <property type="match status" value="1"/>
</dbReference>
<evidence type="ECO:0000256" key="1">
    <source>
        <dbReference type="ARBA" id="ARBA00001936"/>
    </source>
</evidence>
<name>A0A7R9FQG6_9CRUS</name>
<keyword evidence="11 20" id="KW-0333">Golgi apparatus</keyword>
<dbReference type="PANTHER" id="PTHR10896:SF50">
    <property type="entry name" value="GALACTOSYLGALACTOSYLXYLOSYLPROTEIN 3-BETA-GLUCURONOSYLTRANSFERASE P"/>
    <property type="match status" value="1"/>
</dbReference>
<evidence type="ECO:0000256" key="9">
    <source>
        <dbReference type="ARBA" id="ARBA00022968"/>
    </source>
</evidence>
<keyword evidence="8 18" id="KW-0479">Metal-binding</keyword>
<keyword evidence="6 20" id="KW-0808">Transferase</keyword>
<evidence type="ECO:0000256" key="4">
    <source>
        <dbReference type="ARBA" id="ARBA00007706"/>
    </source>
</evidence>